<accession>A0A1J8QC19</accession>
<dbReference type="OrthoDB" id="3255642at2759"/>
<feature type="compositionally biased region" description="Basic and acidic residues" evidence="1">
    <location>
        <begin position="123"/>
        <end position="140"/>
    </location>
</feature>
<protein>
    <submittedName>
        <fullName evidence="2">Uncharacterized protein</fullName>
    </submittedName>
</protein>
<keyword evidence="3" id="KW-1185">Reference proteome</keyword>
<gene>
    <name evidence="2" type="ORF">AZE42_10786</name>
</gene>
<evidence type="ECO:0000256" key="1">
    <source>
        <dbReference type="SAM" id="MobiDB-lite"/>
    </source>
</evidence>
<evidence type="ECO:0000313" key="3">
    <source>
        <dbReference type="Proteomes" id="UP000183567"/>
    </source>
</evidence>
<feature type="region of interest" description="Disordered" evidence="1">
    <location>
        <begin position="25"/>
        <end position="45"/>
    </location>
</feature>
<organism evidence="2 3">
    <name type="scientific">Rhizopogon vesiculosus</name>
    <dbReference type="NCBI Taxonomy" id="180088"/>
    <lineage>
        <taxon>Eukaryota</taxon>
        <taxon>Fungi</taxon>
        <taxon>Dikarya</taxon>
        <taxon>Basidiomycota</taxon>
        <taxon>Agaricomycotina</taxon>
        <taxon>Agaricomycetes</taxon>
        <taxon>Agaricomycetidae</taxon>
        <taxon>Boletales</taxon>
        <taxon>Suillineae</taxon>
        <taxon>Rhizopogonaceae</taxon>
        <taxon>Rhizopogon</taxon>
    </lineage>
</organism>
<evidence type="ECO:0000313" key="2">
    <source>
        <dbReference type="EMBL" id="OJA19198.1"/>
    </source>
</evidence>
<proteinExistence type="predicted"/>
<dbReference type="AlphaFoldDB" id="A0A1J8QC19"/>
<sequence>MALWNSYREKIGILRSMSQNLTDQLFPSSSRHKRSSAGPENDLHVKPSVRSVPFLLEGTQSKSTIRKILHRSSGILMVQANAENERAMLLSLRLETAIFPRYFHGKCQDANGVDAPGCPNPDCPKHRIQPDNRSPREPHDPGQQYVQPGAAGGYVGC</sequence>
<dbReference type="EMBL" id="LVVM01001129">
    <property type="protein sequence ID" value="OJA19198.1"/>
    <property type="molecule type" value="Genomic_DNA"/>
</dbReference>
<reference evidence="2 3" key="1">
    <citation type="submission" date="2016-03" db="EMBL/GenBank/DDBJ databases">
        <title>Comparative genomics of the ectomycorrhizal sister species Rhizopogon vinicolor and Rhizopogon vesiculosus (Basidiomycota: Boletales) reveals a divergence of the mating type B locus.</title>
        <authorList>
            <person name="Mujic A.B."/>
            <person name="Kuo A."/>
            <person name="Tritt A."/>
            <person name="Lipzen A."/>
            <person name="Chen C."/>
            <person name="Johnson J."/>
            <person name="Sharma A."/>
            <person name="Barry K."/>
            <person name="Grigoriev I.V."/>
            <person name="Spatafora J.W."/>
        </authorList>
    </citation>
    <scope>NUCLEOTIDE SEQUENCE [LARGE SCALE GENOMIC DNA]</scope>
    <source>
        <strain evidence="2 3">AM-OR11-056</strain>
    </source>
</reference>
<dbReference type="Proteomes" id="UP000183567">
    <property type="component" value="Unassembled WGS sequence"/>
</dbReference>
<name>A0A1J8QC19_9AGAM</name>
<comment type="caution">
    <text evidence="2">The sequence shown here is derived from an EMBL/GenBank/DDBJ whole genome shotgun (WGS) entry which is preliminary data.</text>
</comment>
<feature type="region of interest" description="Disordered" evidence="1">
    <location>
        <begin position="118"/>
        <end position="157"/>
    </location>
</feature>